<protein>
    <submittedName>
        <fullName evidence="1">Uncharacterized protein</fullName>
    </submittedName>
</protein>
<sequence length="237" mass="26541">MKSPRFNLSKTLPPTENSMEFGDERPEESDPEVLAAAAVLFGLQFGECRKKENVESLNCSMKNQRKRKFRDSPDMILDEGCGMQGGEVPGCVEAMVREFGGSEVRLVVQKKLFNSDVTSGQSRFSIPRGKIAQSFLTRGESALLDNGHKIEVSLVQPCGKISELLLGKWRLTSSSSYVLTKNWTSVWKEPRNGLEKGKEVQLWSYRVEGKLCFWLVNMSATDDAAVRVSPLLRAKHH</sequence>
<comment type="caution">
    <text evidence="1">The sequence shown here is derived from an EMBL/GenBank/DDBJ whole genome shotgun (WGS) entry which is preliminary data.</text>
</comment>
<evidence type="ECO:0000313" key="2">
    <source>
        <dbReference type="Proteomes" id="UP001057402"/>
    </source>
</evidence>
<proteinExistence type="predicted"/>
<dbReference type="Proteomes" id="UP001057402">
    <property type="component" value="Chromosome 3"/>
</dbReference>
<gene>
    <name evidence="1" type="ORF">MLD38_007319</name>
</gene>
<name>A0ACB9RQR1_9MYRT</name>
<reference evidence="2" key="1">
    <citation type="journal article" date="2023" name="Front. Plant Sci.">
        <title>Chromosomal-level genome assembly of Melastoma candidum provides insights into trichome evolution.</title>
        <authorList>
            <person name="Zhong Y."/>
            <person name="Wu W."/>
            <person name="Sun C."/>
            <person name="Zou P."/>
            <person name="Liu Y."/>
            <person name="Dai S."/>
            <person name="Zhou R."/>
        </authorList>
    </citation>
    <scope>NUCLEOTIDE SEQUENCE [LARGE SCALE GENOMIC DNA]</scope>
</reference>
<accession>A0ACB9RQR1</accession>
<keyword evidence="2" id="KW-1185">Reference proteome</keyword>
<dbReference type="EMBL" id="CM042882">
    <property type="protein sequence ID" value="KAI4381224.1"/>
    <property type="molecule type" value="Genomic_DNA"/>
</dbReference>
<organism evidence="1 2">
    <name type="scientific">Melastoma candidum</name>
    <dbReference type="NCBI Taxonomy" id="119954"/>
    <lineage>
        <taxon>Eukaryota</taxon>
        <taxon>Viridiplantae</taxon>
        <taxon>Streptophyta</taxon>
        <taxon>Embryophyta</taxon>
        <taxon>Tracheophyta</taxon>
        <taxon>Spermatophyta</taxon>
        <taxon>Magnoliopsida</taxon>
        <taxon>eudicotyledons</taxon>
        <taxon>Gunneridae</taxon>
        <taxon>Pentapetalae</taxon>
        <taxon>rosids</taxon>
        <taxon>malvids</taxon>
        <taxon>Myrtales</taxon>
        <taxon>Melastomataceae</taxon>
        <taxon>Melastomatoideae</taxon>
        <taxon>Melastomateae</taxon>
        <taxon>Melastoma</taxon>
    </lineage>
</organism>
<evidence type="ECO:0000313" key="1">
    <source>
        <dbReference type="EMBL" id="KAI4381224.1"/>
    </source>
</evidence>